<dbReference type="SUPFAM" id="SSF103190">
    <property type="entry name" value="Sensory domain-like"/>
    <property type="match status" value="1"/>
</dbReference>
<dbReference type="AlphaFoldDB" id="A0A1W2AKT7"/>
<evidence type="ECO:0000259" key="5">
    <source>
        <dbReference type="PROSITE" id="PS50111"/>
    </source>
</evidence>
<dbReference type="Pfam" id="PF14827">
    <property type="entry name" value="dCache_3"/>
    <property type="match status" value="1"/>
</dbReference>
<dbReference type="GO" id="GO:0016020">
    <property type="term" value="C:membrane"/>
    <property type="evidence" value="ECO:0007669"/>
    <property type="project" value="InterPro"/>
</dbReference>
<dbReference type="EMBL" id="FWXY01000005">
    <property type="protein sequence ID" value="SMC61112.1"/>
    <property type="molecule type" value="Genomic_DNA"/>
</dbReference>
<dbReference type="Pfam" id="PF00015">
    <property type="entry name" value="MCPsignal"/>
    <property type="match status" value="1"/>
</dbReference>
<dbReference type="Gene3D" id="1.10.287.950">
    <property type="entry name" value="Methyl-accepting chemotaxis protein"/>
    <property type="match status" value="1"/>
</dbReference>
<dbReference type="GO" id="GO:0007165">
    <property type="term" value="P:signal transduction"/>
    <property type="evidence" value="ECO:0007669"/>
    <property type="project" value="UniProtKB-KW"/>
</dbReference>
<dbReference type="InterPro" id="IPR004089">
    <property type="entry name" value="MCPsignal_dom"/>
</dbReference>
<keyword evidence="4" id="KW-0472">Membrane</keyword>
<dbReference type="Pfam" id="PF00672">
    <property type="entry name" value="HAMP"/>
    <property type="match status" value="1"/>
</dbReference>
<dbReference type="PROSITE" id="PS50111">
    <property type="entry name" value="CHEMOTAXIS_TRANSDUC_2"/>
    <property type="match status" value="1"/>
</dbReference>
<dbReference type="PROSITE" id="PS51257">
    <property type="entry name" value="PROKAR_LIPOPROTEIN"/>
    <property type="match status" value="1"/>
</dbReference>
<dbReference type="InterPro" id="IPR029150">
    <property type="entry name" value="dCache_3"/>
</dbReference>
<sequence length="672" mass="74529">MNLKQKNTLLPFIIMLVMFSLGCLVTVNQLNKLKTEMISKPMENSMAVLLKSVEFTAQQVLEKSSLFSRLPQVIEAFELAHSGDIDDPLSPQSQQARQMLRRDLKEALDGYETLTGSGKMKLHFHLPNGRSLVRMWRKQQIKLNGKWEDRSDDISDFRQTVLDVNATGKPVKGIELGRGGFVIRGLSPVVNTNGKPLGSVEVLFDFAPLVKTLFAHDHYLVRLYMNKSFLSITHRLQDNEKYPLVDDRYVQVMGNQNQISSKGTFLSLLDQGQNGFIARLDGKKAMAAFPIKDYKSKQVGVMTLETDTSYESALIRNIIVFQVVMLFVILFVMGGVCSLFLSRTVLQPVAGIMRVSKKLSHGDLRDEIGVVSTDEMGHLSKTMNFMIQAVREMVGKIIEVVTRLTANSQEINTALQNQVASASEQSASVTEITSTMAEFSASSQQIAEHANRVLTIAEEALAHANEGERSVSLVGDKMEEIYTDNTQTVKGVHELGNKTREISKIMGIINNIADQTKLIAFNAALEASSAGEAGKRFGVVAVEIRRLAENVEASTRETEKRITEIQDAVDHMMLASEKNTGCINEGLSFTSHTRDTLVNIVEKSQDTRDAAQQITLSTQQQKTASEQVVQALKEIDDSGRQTTRAITQIGENGEVLNQLASQLQVLVKDFKL</sequence>
<dbReference type="STRING" id="1121400.SAMN02746065_105170"/>
<evidence type="ECO:0000256" key="1">
    <source>
        <dbReference type="ARBA" id="ARBA00023224"/>
    </source>
</evidence>
<dbReference type="PROSITE" id="PS50885">
    <property type="entry name" value="HAMP"/>
    <property type="match status" value="1"/>
</dbReference>
<evidence type="ECO:0000256" key="2">
    <source>
        <dbReference type="ARBA" id="ARBA00029447"/>
    </source>
</evidence>
<keyword evidence="8" id="KW-1185">Reference proteome</keyword>
<evidence type="ECO:0000313" key="7">
    <source>
        <dbReference type="EMBL" id="SMC61112.1"/>
    </source>
</evidence>
<feature type="domain" description="Methyl-accepting transducer" evidence="5">
    <location>
        <begin position="400"/>
        <end position="636"/>
    </location>
</feature>
<keyword evidence="1 3" id="KW-0807">Transducer</keyword>
<evidence type="ECO:0000256" key="3">
    <source>
        <dbReference type="PROSITE-ProRule" id="PRU00284"/>
    </source>
</evidence>
<keyword evidence="4" id="KW-1133">Transmembrane helix</keyword>
<dbReference type="SMART" id="SM00283">
    <property type="entry name" value="MA"/>
    <property type="match status" value="1"/>
</dbReference>
<dbReference type="PANTHER" id="PTHR32089">
    <property type="entry name" value="METHYL-ACCEPTING CHEMOTAXIS PROTEIN MCPB"/>
    <property type="match status" value="1"/>
</dbReference>
<evidence type="ECO:0000256" key="4">
    <source>
        <dbReference type="SAM" id="Phobius"/>
    </source>
</evidence>
<dbReference type="SMART" id="SM00304">
    <property type="entry name" value="HAMP"/>
    <property type="match status" value="1"/>
</dbReference>
<feature type="transmembrane region" description="Helical" evidence="4">
    <location>
        <begin position="12"/>
        <end position="30"/>
    </location>
</feature>
<proteinExistence type="inferred from homology"/>
<dbReference type="Proteomes" id="UP000192418">
    <property type="component" value="Unassembled WGS sequence"/>
</dbReference>
<evidence type="ECO:0000313" key="8">
    <source>
        <dbReference type="Proteomes" id="UP000192418"/>
    </source>
</evidence>
<dbReference type="CDD" id="cd11386">
    <property type="entry name" value="MCP_signal"/>
    <property type="match status" value="1"/>
</dbReference>
<feature type="domain" description="HAMP" evidence="6">
    <location>
        <begin position="343"/>
        <end position="395"/>
    </location>
</feature>
<comment type="similarity">
    <text evidence="2">Belongs to the methyl-accepting chemotaxis (MCP) protein family.</text>
</comment>
<reference evidence="7 8" key="1">
    <citation type="submission" date="2017-04" db="EMBL/GenBank/DDBJ databases">
        <authorList>
            <person name="Afonso C.L."/>
            <person name="Miller P.J."/>
            <person name="Scott M.A."/>
            <person name="Spackman E."/>
            <person name="Goraichik I."/>
            <person name="Dimitrov K.M."/>
            <person name="Suarez D.L."/>
            <person name="Swayne D.E."/>
        </authorList>
    </citation>
    <scope>NUCLEOTIDE SEQUENCE [LARGE SCALE GENOMIC DNA]</scope>
    <source>
        <strain evidence="7 8">DSM 3385</strain>
    </source>
</reference>
<evidence type="ECO:0000259" key="6">
    <source>
        <dbReference type="PROSITE" id="PS50885"/>
    </source>
</evidence>
<dbReference type="CDD" id="cd06225">
    <property type="entry name" value="HAMP"/>
    <property type="match status" value="1"/>
</dbReference>
<keyword evidence="4" id="KW-0812">Transmembrane</keyword>
<dbReference type="SUPFAM" id="SSF58104">
    <property type="entry name" value="Methyl-accepting chemotaxis protein (MCP) signaling domain"/>
    <property type="match status" value="1"/>
</dbReference>
<accession>A0A1W2AKT7</accession>
<feature type="transmembrane region" description="Helical" evidence="4">
    <location>
        <begin position="318"/>
        <end position="341"/>
    </location>
</feature>
<gene>
    <name evidence="7" type="ORF">SAMN02746065_105170</name>
</gene>
<protein>
    <submittedName>
        <fullName evidence="7">Methyl-accepting chemotaxis protein</fullName>
    </submittedName>
</protein>
<name>A0A1W2AKT7_9BACT</name>
<dbReference type="InterPro" id="IPR003660">
    <property type="entry name" value="HAMP_dom"/>
</dbReference>
<organism evidence="7 8">
    <name type="scientific">Desulfocicer vacuolatum DSM 3385</name>
    <dbReference type="NCBI Taxonomy" id="1121400"/>
    <lineage>
        <taxon>Bacteria</taxon>
        <taxon>Pseudomonadati</taxon>
        <taxon>Thermodesulfobacteriota</taxon>
        <taxon>Desulfobacteria</taxon>
        <taxon>Desulfobacterales</taxon>
        <taxon>Desulfobacteraceae</taxon>
        <taxon>Desulfocicer</taxon>
    </lineage>
</organism>
<dbReference type="InterPro" id="IPR029151">
    <property type="entry name" value="Sensor-like_sf"/>
</dbReference>
<dbReference type="PANTHER" id="PTHR32089:SF112">
    <property type="entry name" value="LYSOZYME-LIKE PROTEIN-RELATED"/>
    <property type="match status" value="1"/>
</dbReference>